<reference evidence="1 2" key="2">
    <citation type="journal article" date="2009" name="PLoS ONE">
        <title>An integrated genetic and cytogenetic map of the cucumber genome.</title>
        <authorList>
            <person name="Ren Y."/>
            <person name="Zhang Z."/>
            <person name="Liu J."/>
            <person name="Staub J.E."/>
            <person name="Han Y."/>
            <person name="Cheng Z."/>
            <person name="Li X."/>
            <person name="Lu J."/>
            <person name="Miao H."/>
            <person name="Kang H."/>
            <person name="Xie B."/>
            <person name="Gu X."/>
            <person name="Wang X."/>
            <person name="Du Y."/>
            <person name="Jin W."/>
            <person name="Huang S."/>
        </authorList>
    </citation>
    <scope>NUCLEOTIDE SEQUENCE [LARGE SCALE GENOMIC DNA]</scope>
    <source>
        <strain evidence="2">cv. 9930</strain>
    </source>
</reference>
<keyword evidence="2" id="KW-1185">Reference proteome</keyword>
<gene>
    <name evidence="1" type="ORF">Csa_3G769640</name>
</gene>
<organism evidence="1 2">
    <name type="scientific">Cucumis sativus</name>
    <name type="common">Cucumber</name>
    <dbReference type="NCBI Taxonomy" id="3659"/>
    <lineage>
        <taxon>Eukaryota</taxon>
        <taxon>Viridiplantae</taxon>
        <taxon>Streptophyta</taxon>
        <taxon>Embryophyta</taxon>
        <taxon>Tracheophyta</taxon>
        <taxon>Spermatophyta</taxon>
        <taxon>Magnoliopsida</taxon>
        <taxon>eudicotyledons</taxon>
        <taxon>Gunneridae</taxon>
        <taxon>Pentapetalae</taxon>
        <taxon>rosids</taxon>
        <taxon>fabids</taxon>
        <taxon>Cucurbitales</taxon>
        <taxon>Cucurbitaceae</taxon>
        <taxon>Benincaseae</taxon>
        <taxon>Cucumis</taxon>
    </lineage>
</organism>
<accession>A0A0A0LBC4</accession>
<evidence type="ECO:0000313" key="1">
    <source>
        <dbReference type="EMBL" id="KGN59098.1"/>
    </source>
</evidence>
<dbReference type="Gramene" id="KGN59098">
    <property type="protein sequence ID" value="KGN59098"/>
    <property type="gene ID" value="Csa_3G769640"/>
</dbReference>
<reference evidence="1 2" key="3">
    <citation type="journal article" date="2010" name="BMC Genomics">
        <title>Transcriptome sequencing and comparative analysis of cucumber flowers with different sex types.</title>
        <authorList>
            <person name="Guo S."/>
            <person name="Zheng Y."/>
            <person name="Joung J.G."/>
            <person name="Liu S."/>
            <person name="Zhang Z."/>
            <person name="Crasta O.R."/>
            <person name="Sobral B.W."/>
            <person name="Xu Y."/>
            <person name="Huang S."/>
            <person name="Fei Z."/>
        </authorList>
    </citation>
    <scope>NUCLEOTIDE SEQUENCE [LARGE SCALE GENOMIC DNA]</scope>
    <source>
        <strain evidence="2">cv. 9930</strain>
    </source>
</reference>
<name>A0A0A0LBC4_CUCSA</name>
<dbReference type="AlphaFoldDB" id="A0A0A0LBC4"/>
<protein>
    <submittedName>
        <fullName evidence="1">Uncharacterized protein</fullName>
    </submittedName>
</protein>
<evidence type="ECO:0000313" key="2">
    <source>
        <dbReference type="Proteomes" id="UP000029981"/>
    </source>
</evidence>
<reference evidence="1 2" key="1">
    <citation type="journal article" date="2009" name="Nat. Genet.">
        <title>The genome of the cucumber, Cucumis sativus L.</title>
        <authorList>
            <person name="Huang S."/>
            <person name="Li R."/>
            <person name="Zhang Z."/>
            <person name="Li L."/>
            <person name="Gu X."/>
            <person name="Fan W."/>
            <person name="Lucas W.J."/>
            <person name="Wang X."/>
            <person name="Xie B."/>
            <person name="Ni P."/>
            <person name="Ren Y."/>
            <person name="Zhu H."/>
            <person name="Li J."/>
            <person name="Lin K."/>
            <person name="Jin W."/>
            <person name="Fei Z."/>
            <person name="Li G."/>
            <person name="Staub J."/>
            <person name="Kilian A."/>
            <person name="van der Vossen E.A."/>
            <person name="Wu Y."/>
            <person name="Guo J."/>
            <person name="He J."/>
            <person name="Jia Z."/>
            <person name="Ren Y."/>
            <person name="Tian G."/>
            <person name="Lu Y."/>
            <person name="Ruan J."/>
            <person name="Qian W."/>
            <person name="Wang M."/>
            <person name="Huang Q."/>
            <person name="Li B."/>
            <person name="Xuan Z."/>
            <person name="Cao J."/>
            <person name="Asan"/>
            <person name="Wu Z."/>
            <person name="Zhang J."/>
            <person name="Cai Q."/>
            <person name="Bai Y."/>
            <person name="Zhao B."/>
            <person name="Han Y."/>
            <person name="Li Y."/>
            <person name="Li X."/>
            <person name="Wang S."/>
            <person name="Shi Q."/>
            <person name="Liu S."/>
            <person name="Cho W.K."/>
            <person name="Kim J.Y."/>
            <person name="Xu Y."/>
            <person name="Heller-Uszynska K."/>
            <person name="Miao H."/>
            <person name="Cheng Z."/>
            <person name="Zhang S."/>
            <person name="Wu J."/>
            <person name="Yang Y."/>
            <person name="Kang H."/>
            <person name="Li M."/>
            <person name="Liang H."/>
            <person name="Ren X."/>
            <person name="Shi Z."/>
            <person name="Wen M."/>
            <person name="Jian M."/>
            <person name="Yang H."/>
            <person name="Zhang G."/>
            <person name="Yang Z."/>
            <person name="Chen R."/>
            <person name="Liu S."/>
            <person name="Li J."/>
            <person name="Ma L."/>
            <person name="Liu H."/>
            <person name="Zhou Y."/>
            <person name="Zhao J."/>
            <person name="Fang X."/>
            <person name="Li G."/>
            <person name="Fang L."/>
            <person name="Li Y."/>
            <person name="Liu D."/>
            <person name="Zheng H."/>
            <person name="Zhang Y."/>
            <person name="Qin N."/>
            <person name="Li Z."/>
            <person name="Yang G."/>
            <person name="Yang S."/>
            <person name="Bolund L."/>
            <person name="Kristiansen K."/>
            <person name="Zheng H."/>
            <person name="Li S."/>
            <person name="Zhang X."/>
            <person name="Yang H."/>
            <person name="Wang J."/>
            <person name="Sun R."/>
            <person name="Zhang B."/>
            <person name="Jiang S."/>
            <person name="Wang J."/>
            <person name="Du Y."/>
            <person name="Li S."/>
        </authorList>
    </citation>
    <scope>NUCLEOTIDE SEQUENCE [LARGE SCALE GENOMIC DNA]</scope>
    <source>
        <strain evidence="2">cv. 9930</strain>
    </source>
</reference>
<sequence length="63" mass="7259">MRLDDEQLNYKHVKHGTNKLIMEIDKSSEAGEIKVPAQYASQVLKFLDELGARDKKKKAEEDK</sequence>
<dbReference type="EMBL" id="CM002924">
    <property type="protein sequence ID" value="KGN59098.1"/>
    <property type="molecule type" value="Genomic_DNA"/>
</dbReference>
<dbReference type="Proteomes" id="UP000029981">
    <property type="component" value="Chromosome 3"/>
</dbReference>
<reference evidence="1 2" key="4">
    <citation type="journal article" date="2011" name="BMC Genomics">
        <title>RNA-Seq improves annotation of protein-coding genes in the cucumber genome.</title>
        <authorList>
            <person name="Li Z."/>
            <person name="Zhang Z."/>
            <person name="Yan P."/>
            <person name="Huang S."/>
            <person name="Fei Z."/>
            <person name="Lin K."/>
        </authorList>
    </citation>
    <scope>NUCLEOTIDE SEQUENCE [LARGE SCALE GENOMIC DNA]</scope>
    <source>
        <strain evidence="2">cv. 9930</strain>
    </source>
</reference>
<proteinExistence type="predicted"/>